<name>A0ABM5M0T6_BACA1</name>
<organism evidence="1 2">
    <name type="scientific">Bacillus atrophaeus (strain 1942)</name>
    <dbReference type="NCBI Taxonomy" id="720555"/>
    <lineage>
        <taxon>Bacteria</taxon>
        <taxon>Bacillati</taxon>
        <taxon>Bacillota</taxon>
        <taxon>Bacilli</taxon>
        <taxon>Bacillales</taxon>
        <taxon>Bacillaceae</taxon>
        <taxon>Bacillus</taxon>
    </lineage>
</organism>
<dbReference type="Proteomes" id="UP000006867">
    <property type="component" value="Chromosome"/>
</dbReference>
<dbReference type="Pfam" id="PF26149">
    <property type="entry name" value="YuzK"/>
    <property type="match status" value="1"/>
</dbReference>
<protein>
    <recommendedName>
        <fullName evidence="3">YuzK</fullName>
    </recommendedName>
</protein>
<evidence type="ECO:0008006" key="3">
    <source>
        <dbReference type="Google" id="ProtNLM"/>
    </source>
</evidence>
<dbReference type="InterPro" id="IPR058676">
    <property type="entry name" value="YuzK"/>
</dbReference>
<evidence type="ECO:0000313" key="2">
    <source>
        <dbReference type="Proteomes" id="UP000006867"/>
    </source>
</evidence>
<sequence length="56" mass="6820">MDYTAEMEKAMHKTYGIGYGEYSRRLDARMEVERQRELDYEKSKHFSEQLNEKINL</sequence>
<gene>
    <name evidence="1" type="ordered locus">BATR1942_14275</name>
</gene>
<dbReference type="EMBL" id="CP002207">
    <property type="protein sequence ID" value="ADP33777.1"/>
    <property type="molecule type" value="Genomic_DNA"/>
</dbReference>
<reference evidence="1 2" key="1">
    <citation type="journal article" date="2011" name="Front. Microbiol.">
        <title>Genomic signatures of strain selection and enhancement in Bacillus atrophaeus var. globigii, a historical biowarfare simulant.</title>
        <authorList>
            <person name="Gibbons H.S."/>
            <person name="Broomall S.M."/>
            <person name="McNew L.A."/>
            <person name="Daligault H."/>
            <person name="Chapman C."/>
            <person name="Bruce D."/>
            <person name="Karavis M."/>
            <person name="Krepps M."/>
            <person name="McGregor P.A."/>
            <person name="Hong C."/>
            <person name="Park K.H."/>
            <person name="Akmal A."/>
            <person name="Feldman A."/>
            <person name="Lin J.S."/>
            <person name="Chang W.E."/>
            <person name="Higgs B.W."/>
            <person name="Demirev P."/>
            <person name="Lindquist J."/>
            <person name="Liem A."/>
            <person name="Fochler E."/>
            <person name="Read T.D."/>
            <person name="Tapia R."/>
            <person name="Johnson S."/>
            <person name="Bishop-Lilly K.A."/>
            <person name="Detter C."/>
            <person name="Han C."/>
            <person name="Sozhamannan S."/>
            <person name="Rosenzweig C.N."/>
            <person name="Skowronski E.W."/>
        </authorList>
    </citation>
    <scope>NUCLEOTIDE SEQUENCE [LARGE SCALE GENOMIC DNA]</scope>
    <source>
        <strain evidence="1 2">1942</strain>
    </source>
</reference>
<accession>A0ABM5M0T6</accession>
<keyword evidence="2" id="KW-1185">Reference proteome</keyword>
<evidence type="ECO:0000313" key="1">
    <source>
        <dbReference type="EMBL" id="ADP33777.1"/>
    </source>
</evidence>
<proteinExistence type="predicted"/>